<name>X0WN75_9ZZZZ</name>
<gene>
    <name evidence="1" type="ORF">S01H1_63046</name>
</gene>
<proteinExistence type="predicted"/>
<dbReference type="PROSITE" id="PS00018">
    <property type="entry name" value="EF_HAND_1"/>
    <property type="match status" value="1"/>
</dbReference>
<dbReference type="GO" id="GO:0000272">
    <property type="term" value="P:polysaccharide catabolic process"/>
    <property type="evidence" value="ECO:0007669"/>
    <property type="project" value="InterPro"/>
</dbReference>
<dbReference type="SUPFAM" id="SSF63446">
    <property type="entry name" value="Type I dockerin domain"/>
    <property type="match status" value="1"/>
</dbReference>
<dbReference type="Gene3D" id="1.10.1330.10">
    <property type="entry name" value="Dockerin domain"/>
    <property type="match status" value="1"/>
</dbReference>
<feature type="non-terminal residue" evidence="1">
    <location>
        <position position="1"/>
    </location>
</feature>
<dbReference type="InterPro" id="IPR018247">
    <property type="entry name" value="EF_Hand_1_Ca_BS"/>
</dbReference>
<dbReference type="InterPro" id="IPR036439">
    <property type="entry name" value="Dockerin_dom_sf"/>
</dbReference>
<comment type="caution">
    <text evidence="1">The sequence shown here is derived from an EMBL/GenBank/DDBJ whole genome shotgun (WGS) entry which is preliminary data.</text>
</comment>
<protein>
    <recommendedName>
        <fullName evidence="2">Dockerin domain-containing protein</fullName>
    </recommendedName>
</protein>
<sequence length="76" mass="7981">FQVWDLGMDNPQITYQPPSPEGDLNGDGCVDQADLGMLLADWGCTGGDCPGDVDDDGDTDQADLGILLAHWGEGCP</sequence>
<dbReference type="AlphaFoldDB" id="X0WN75"/>
<reference evidence="1" key="1">
    <citation type="journal article" date="2014" name="Front. Microbiol.">
        <title>High frequency of phylogenetically diverse reductive dehalogenase-homologous genes in deep subseafloor sedimentary metagenomes.</title>
        <authorList>
            <person name="Kawai M."/>
            <person name="Futagami T."/>
            <person name="Toyoda A."/>
            <person name="Takaki Y."/>
            <person name="Nishi S."/>
            <person name="Hori S."/>
            <person name="Arai W."/>
            <person name="Tsubouchi T."/>
            <person name="Morono Y."/>
            <person name="Uchiyama I."/>
            <person name="Ito T."/>
            <person name="Fujiyama A."/>
            <person name="Inagaki F."/>
            <person name="Takami H."/>
        </authorList>
    </citation>
    <scope>NUCLEOTIDE SEQUENCE</scope>
    <source>
        <strain evidence="1">Expedition CK06-06</strain>
    </source>
</reference>
<evidence type="ECO:0000313" key="1">
    <source>
        <dbReference type="EMBL" id="GAG32429.1"/>
    </source>
</evidence>
<accession>X0WN75</accession>
<organism evidence="1">
    <name type="scientific">marine sediment metagenome</name>
    <dbReference type="NCBI Taxonomy" id="412755"/>
    <lineage>
        <taxon>unclassified sequences</taxon>
        <taxon>metagenomes</taxon>
        <taxon>ecological metagenomes</taxon>
    </lineage>
</organism>
<dbReference type="EMBL" id="BARS01041458">
    <property type="protein sequence ID" value="GAG32429.1"/>
    <property type="molecule type" value="Genomic_DNA"/>
</dbReference>
<evidence type="ECO:0008006" key="2">
    <source>
        <dbReference type="Google" id="ProtNLM"/>
    </source>
</evidence>